<reference evidence="2 3" key="1">
    <citation type="journal article" date="2019" name="PLoS Biol.">
        <title>Sex chromosomes control vertical transmission of feminizing Wolbachia symbionts in an isopod.</title>
        <authorList>
            <person name="Becking T."/>
            <person name="Chebbi M.A."/>
            <person name="Giraud I."/>
            <person name="Moumen B."/>
            <person name="Laverre T."/>
            <person name="Caubet Y."/>
            <person name="Peccoud J."/>
            <person name="Gilbert C."/>
            <person name="Cordaux R."/>
        </authorList>
    </citation>
    <scope>NUCLEOTIDE SEQUENCE [LARGE SCALE GENOMIC DNA]</scope>
    <source>
        <strain evidence="2">ANa2</strain>
        <tissue evidence="2">Whole body excluding digestive tract and cuticle</tissue>
    </source>
</reference>
<feature type="compositionally biased region" description="Polar residues" evidence="1">
    <location>
        <begin position="1"/>
        <end position="11"/>
    </location>
</feature>
<gene>
    <name evidence="2" type="ORF">Anas_13217</name>
</gene>
<dbReference type="Proteomes" id="UP000326759">
    <property type="component" value="Unassembled WGS sequence"/>
</dbReference>
<comment type="caution">
    <text evidence="2">The sequence shown here is derived from an EMBL/GenBank/DDBJ whole genome shotgun (WGS) entry which is preliminary data.</text>
</comment>
<dbReference type="AlphaFoldDB" id="A0A5N5T2P5"/>
<keyword evidence="3" id="KW-1185">Reference proteome</keyword>
<evidence type="ECO:0000256" key="1">
    <source>
        <dbReference type="SAM" id="MobiDB-lite"/>
    </source>
</evidence>
<protein>
    <submittedName>
        <fullName evidence="2">Uncharacterized protein</fullName>
    </submittedName>
</protein>
<accession>A0A5N5T2P5</accession>
<proteinExistence type="predicted"/>
<organism evidence="2 3">
    <name type="scientific">Armadillidium nasatum</name>
    <dbReference type="NCBI Taxonomy" id="96803"/>
    <lineage>
        <taxon>Eukaryota</taxon>
        <taxon>Metazoa</taxon>
        <taxon>Ecdysozoa</taxon>
        <taxon>Arthropoda</taxon>
        <taxon>Crustacea</taxon>
        <taxon>Multicrustacea</taxon>
        <taxon>Malacostraca</taxon>
        <taxon>Eumalacostraca</taxon>
        <taxon>Peracarida</taxon>
        <taxon>Isopoda</taxon>
        <taxon>Oniscidea</taxon>
        <taxon>Crinocheta</taxon>
        <taxon>Armadillidiidae</taxon>
        <taxon>Armadillidium</taxon>
    </lineage>
</organism>
<name>A0A5N5T2P5_9CRUS</name>
<evidence type="ECO:0000313" key="3">
    <source>
        <dbReference type="Proteomes" id="UP000326759"/>
    </source>
</evidence>
<sequence length="88" mass="9699">MQSIDSTSGNGKTFWKKNSKSVPGSLKMVYGAKHPPIRPVFSPGGSPRKESFINRRSETSLDSFQDYQASVNDAWECGDDEFSVISGH</sequence>
<evidence type="ECO:0000313" key="2">
    <source>
        <dbReference type="EMBL" id="KAB7500505.1"/>
    </source>
</evidence>
<dbReference type="OrthoDB" id="26371at2759"/>
<feature type="region of interest" description="Disordered" evidence="1">
    <location>
        <begin position="1"/>
        <end position="20"/>
    </location>
</feature>
<dbReference type="EMBL" id="SEYY01013767">
    <property type="protein sequence ID" value="KAB7500505.1"/>
    <property type="molecule type" value="Genomic_DNA"/>
</dbReference>